<dbReference type="InterPro" id="IPR013517">
    <property type="entry name" value="FG-GAP"/>
</dbReference>
<dbReference type="InterPro" id="IPR043504">
    <property type="entry name" value="Peptidase_S1_PA_chymotrypsin"/>
</dbReference>
<dbReference type="SUPFAM" id="SSF69318">
    <property type="entry name" value="Integrin alpha N-terminal domain"/>
    <property type="match status" value="1"/>
</dbReference>
<evidence type="ECO:0000256" key="1">
    <source>
        <dbReference type="ARBA" id="ARBA00022729"/>
    </source>
</evidence>
<dbReference type="KEGG" id="lsf:I8J32_009785"/>
<dbReference type="PANTHER" id="PTHR46580:SF2">
    <property type="entry name" value="MAM DOMAIN-CONTAINING PROTEIN"/>
    <property type="match status" value="1"/>
</dbReference>
<protein>
    <submittedName>
        <fullName evidence="2">FG-GAP repeat protein</fullName>
    </submittedName>
</protein>
<organism evidence="2 3">
    <name type="scientific">Agrilutibacter solisilvae</name>
    <dbReference type="NCBI Taxonomy" id="2763317"/>
    <lineage>
        <taxon>Bacteria</taxon>
        <taxon>Pseudomonadati</taxon>
        <taxon>Pseudomonadota</taxon>
        <taxon>Gammaproteobacteria</taxon>
        <taxon>Lysobacterales</taxon>
        <taxon>Lysobacteraceae</taxon>
        <taxon>Agrilutibacter</taxon>
    </lineage>
</organism>
<reference evidence="2 3" key="1">
    <citation type="submission" date="2021-03" db="EMBL/GenBank/DDBJ databases">
        <title>Lysobacter sp. nov. isolated from soil of gangwondo yeongwol, south Korea.</title>
        <authorList>
            <person name="Kim K.R."/>
            <person name="Kim K.H."/>
            <person name="Jeon C.O."/>
        </authorList>
    </citation>
    <scope>NUCLEOTIDE SEQUENCE [LARGE SCALE GENOMIC DNA]</scope>
    <source>
        <strain evidence="2 3">R19</strain>
    </source>
</reference>
<evidence type="ECO:0000313" key="3">
    <source>
        <dbReference type="Proteomes" id="UP000639274"/>
    </source>
</evidence>
<keyword evidence="3" id="KW-1185">Reference proteome</keyword>
<dbReference type="InterPro" id="IPR009003">
    <property type="entry name" value="Peptidase_S1_PA"/>
</dbReference>
<gene>
    <name evidence="2" type="ORF">I8J32_009785</name>
</gene>
<proteinExistence type="predicted"/>
<keyword evidence="1" id="KW-0732">Signal</keyword>
<accession>A0A974XWC6</accession>
<evidence type="ECO:0000313" key="2">
    <source>
        <dbReference type="EMBL" id="QSX77097.1"/>
    </source>
</evidence>
<dbReference type="PANTHER" id="PTHR46580">
    <property type="entry name" value="SENSOR KINASE-RELATED"/>
    <property type="match status" value="1"/>
</dbReference>
<sequence length="759" mass="80993">MKQLLVLGSVAALAITSLHLDPPQAARTPDSWMRVKGEHAQPKAAAKRLAWRAAHLPAHATTQLSFDALAPSRVQSMRKRNAQSVAKPTQTGLTRNASTESAQKALGALQWAATPDGGAATRVVITSPGAKGLRVGLQLQSLDPRIELRFAGSGAPDTIVGRVTGRQALKLANSRRVFWTPSTEGQTQTIEVYAPAGVKTASVRLLVPQVSHLLATNGTGFKFEKDIGDSGSCNVDTACRVSELGQNFVNAKNAVAHMVFSDDTGTYICTGTLLADTVGATQVPYFYGANHCIGDQPTASTLETYWRFEATSCGSGVAAANIQLLGGATYLYSNADTDALLLRLNAAPPSGSFFAGWDSTPMNTGSAGTAIHHPHGDLKKVSLGQKMGQDDFLHTMAWTSGTTEGGSSGSGLFTSNANGYYLRGGLYGGDALCSNSGDVNNTLNRDYYSRFDVAFPHIQQYLAPPLPATATARDFNFDGQADVFWRNTNTGGNDVWRSASSAQRQVTATVSTLAWQVVGVGDLNGDSKADVLWRNASTGSNDVWLSAIATTRLPIQAEPNLAWKVVGVGDFNGDGKDDIFWRNSSTGGTAYWPSANRSASVTQATVASQNWQVAGVGDFNHDGRDDILWRNNVTGGNELWRSGTATQRQVLTSVTTLSWTVVGVADFNKDGTSDILWRNTSTGQNAIWRSANANTQQAVTTVADQNWKVAQVADFDGDGYGDIFWRNTSTGNNDLWKGALSSRRVALTRVADLNWKVIP</sequence>
<dbReference type="EMBL" id="CP071518">
    <property type="protein sequence ID" value="QSX77097.1"/>
    <property type="molecule type" value="Genomic_DNA"/>
</dbReference>
<dbReference type="Gene3D" id="2.40.10.10">
    <property type="entry name" value="Trypsin-like serine proteases"/>
    <property type="match status" value="2"/>
</dbReference>
<dbReference type="SUPFAM" id="SSF50494">
    <property type="entry name" value="Trypsin-like serine proteases"/>
    <property type="match status" value="1"/>
</dbReference>
<name>A0A974XWC6_9GAMM</name>
<dbReference type="Proteomes" id="UP000639274">
    <property type="component" value="Chromosome"/>
</dbReference>
<dbReference type="Gene3D" id="2.130.10.130">
    <property type="entry name" value="Integrin alpha, N-terminal"/>
    <property type="match status" value="1"/>
</dbReference>
<dbReference type="AlphaFoldDB" id="A0A974XWC6"/>
<dbReference type="Pfam" id="PF13517">
    <property type="entry name" value="FG-GAP_3"/>
    <property type="match status" value="3"/>
</dbReference>
<dbReference type="RefSeq" id="WP_200611531.1">
    <property type="nucleotide sequence ID" value="NZ_CP071518.1"/>
</dbReference>
<dbReference type="InterPro" id="IPR028994">
    <property type="entry name" value="Integrin_alpha_N"/>
</dbReference>